<dbReference type="Proteomes" id="UP001596303">
    <property type="component" value="Unassembled WGS sequence"/>
</dbReference>
<dbReference type="RefSeq" id="WP_377374493.1">
    <property type="nucleotide sequence ID" value="NZ_JBHSSW010000002.1"/>
</dbReference>
<proteinExistence type="predicted"/>
<evidence type="ECO:0000313" key="2">
    <source>
        <dbReference type="Proteomes" id="UP001596303"/>
    </source>
</evidence>
<organism evidence="1 2">
    <name type="scientific">Ponticaulis profundi</name>
    <dbReference type="NCBI Taxonomy" id="2665222"/>
    <lineage>
        <taxon>Bacteria</taxon>
        <taxon>Pseudomonadati</taxon>
        <taxon>Pseudomonadota</taxon>
        <taxon>Alphaproteobacteria</taxon>
        <taxon>Hyphomonadales</taxon>
        <taxon>Hyphomonadaceae</taxon>
        <taxon>Ponticaulis</taxon>
    </lineage>
</organism>
<evidence type="ECO:0000313" key="1">
    <source>
        <dbReference type="EMBL" id="MFC6196713.1"/>
    </source>
</evidence>
<gene>
    <name evidence="1" type="ORF">ACFQDM_01410</name>
</gene>
<accession>A0ABW1S699</accession>
<name>A0ABW1S699_9PROT</name>
<reference evidence="2" key="1">
    <citation type="journal article" date="2019" name="Int. J. Syst. Evol. Microbiol.">
        <title>The Global Catalogue of Microorganisms (GCM) 10K type strain sequencing project: providing services to taxonomists for standard genome sequencing and annotation.</title>
        <authorList>
            <consortium name="The Broad Institute Genomics Platform"/>
            <consortium name="The Broad Institute Genome Sequencing Center for Infectious Disease"/>
            <person name="Wu L."/>
            <person name="Ma J."/>
        </authorList>
    </citation>
    <scope>NUCLEOTIDE SEQUENCE [LARGE SCALE GENOMIC DNA]</scope>
    <source>
        <strain evidence="2">CGMCC-1.15741</strain>
    </source>
</reference>
<dbReference type="EMBL" id="JBHSSW010000002">
    <property type="protein sequence ID" value="MFC6196713.1"/>
    <property type="molecule type" value="Genomic_DNA"/>
</dbReference>
<sequence>MRLVNFNGQSGRSYSFERIGVDENWANREGIAIFAASGAFGWRVIRIVELDGRPDNIQPIWAFRDAQRYGARAVFFAQNQRILDRKTSIADLRDGLTPVCEARQTGVAA</sequence>
<protein>
    <submittedName>
        <fullName evidence="1">Uncharacterized protein</fullName>
    </submittedName>
</protein>
<keyword evidence="2" id="KW-1185">Reference proteome</keyword>
<comment type="caution">
    <text evidence="1">The sequence shown here is derived from an EMBL/GenBank/DDBJ whole genome shotgun (WGS) entry which is preliminary data.</text>
</comment>